<proteinExistence type="predicted"/>
<protein>
    <submittedName>
        <fullName evidence="1">Uncharacterized protein</fullName>
    </submittedName>
</protein>
<comment type="caution">
    <text evidence="1">The sequence shown here is derived from an EMBL/GenBank/DDBJ whole genome shotgun (WGS) entry which is preliminary data.</text>
</comment>
<reference evidence="2" key="1">
    <citation type="journal article" date="2019" name="Int. J. Syst. Evol. Microbiol.">
        <title>The Global Catalogue of Microorganisms (GCM) 10K type strain sequencing project: providing services to taxonomists for standard genome sequencing and annotation.</title>
        <authorList>
            <consortium name="The Broad Institute Genomics Platform"/>
            <consortium name="The Broad Institute Genome Sequencing Center for Infectious Disease"/>
            <person name="Wu L."/>
            <person name="Ma J."/>
        </authorList>
    </citation>
    <scope>NUCLEOTIDE SEQUENCE [LARGE SCALE GENOMIC DNA]</scope>
    <source>
        <strain evidence="2">JCM 18324</strain>
    </source>
</reference>
<organism evidence="1 2">
    <name type="scientific">Streptomyces sanyensis</name>
    <dbReference type="NCBI Taxonomy" id="568869"/>
    <lineage>
        <taxon>Bacteria</taxon>
        <taxon>Bacillati</taxon>
        <taxon>Actinomycetota</taxon>
        <taxon>Actinomycetes</taxon>
        <taxon>Kitasatosporales</taxon>
        <taxon>Streptomycetaceae</taxon>
        <taxon>Streptomyces</taxon>
    </lineage>
</organism>
<accession>A0ABP9AZ10</accession>
<evidence type="ECO:0000313" key="1">
    <source>
        <dbReference type="EMBL" id="GAA4788263.1"/>
    </source>
</evidence>
<gene>
    <name evidence="1" type="ORF">GCM10023329_44290</name>
</gene>
<sequence length="53" mass="5970">MSGTECAECAHLEREKETARQDHDMSRVSDCVVLLRRHPEHSEKPVPAGRGRA</sequence>
<dbReference type="EMBL" id="BAABJV010000013">
    <property type="protein sequence ID" value="GAA4788263.1"/>
    <property type="molecule type" value="Genomic_DNA"/>
</dbReference>
<evidence type="ECO:0000313" key="2">
    <source>
        <dbReference type="Proteomes" id="UP001501147"/>
    </source>
</evidence>
<name>A0ABP9AZ10_9ACTN</name>
<keyword evidence="2" id="KW-1185">Reference proteome</keyword>
<dbReference type="Proteomes" id="UP001501147">
    <property type="component" value="Unassembled WGS sequence"/>
</dbReference>